<dbReference type="OrthoDB" id="466259at2"/>
<evidence type="ECO:0000313" key="2">
    <source>
        <dbReference type="Proteomes" id="UP000006639"/>
    </source>
</evidence>
<name>F7XU63_MIDMI</name>
<accession>F7XU63</accession>
<proteinExistence type="predicted"/>
<dbReference type="KEGG" id="mmn:midi_01146"/>
<organism evidence="1 2">
    <name type="scientific">Midichloria mitochondrii (strain IricVA)</name>
    <dbReference type="NCBI Taxonomy" id="696127"/>
    <lineage>
        <taxon>Bacteria</taxon>
        <taxon>Pseudomonadati</taxon>
        <taxon>Pseudomonadota</taxon>
        <taxon>Alphaproteobacteria</taxon>
        <taxon>Rickettsiales</taxon>
        <taxon>Candidatus Midichloriaceae</taxon>
        <taxon>Candidatus Midichloria</taxon>
    </lineage>
</organism>
<protein>
    <submittedName>
        <fullName evidence="1">Putative transposase</fullName>
    </submittedName>
</protein>
<dbReference type="Proteomes" id="UP000006639">
    <property type="component" value="Chromosome"/>
</dbReference>
<gene>
    <name evidence="1" type="ordered locus">midi_01146</name>
</gene>
<evidence type="ECO:0000313" key="1">
    <source>
        <dbReference type="EMBL" id="AEI89422.1"/>
    </source>
</evidence>
<reference evidence="1 2" key="1">
    <citation type="journal article" date="2011" name="Mol. Biol. Evol.">
        <title>Phylogenomic evidence for the presence of a flagellum and cbb3 oxidase in the free-living mitochondrial ancestor.</title>
        <authorList>
            <person name="Sassera D."/>
            <person name="Lo N."/>
            <person name="Epis S."/>
            <person name="D'Auria G."/>
            <person name="Montagna M."/>
            <person name="Comandatore F."/>
            <person name="Horner D."/>
            <person name="Pereto J."/>
            <person name="Luciano A.M."/>
            <person name="Franciosi F."/>
            <person name="Ferri E."/>
            <person name="Crotti E."/>
            <person name="Bazzocchi C."/>
            <person name="Daffonchio D."/>
            <person name="Sacchi L."/>
            <person name="Moya A."/>
            <person name="Latorre A."/>
            <person name="Bandi C."/>
        </authorList>
    </citation>
    <scope>NUCLEOTIDE SEQUENCE [LARGE SCALE GENOMIC DNA]</scope>
    <source>
        <strain evidence="1 2">IricVA</strain>
    </source>
</reference>
<sequence>MELFKPAVPYNVGNYPTGIVVGDFNQDGKLDMANINMGTLYNSISANRKWGWNFLISNIL</sequence>
<dbReference type="AlphaFoldDB" id="F7XU63"/>
<keyword evidence="2" id="KW-1185">Reference proteome</keyword>
<dbReference type="SUPFAM" id="SSF69318">
    <property type="entry name" value="Integrin alpha N-terminal domain"/>
    <property type="match status" value="1"/>
</dbReference>
<dbReference type="InterPro" id="IPR028994">
    <property type="entry name" value="Integrin_alpha_N"/>
</dbReference>
<dbReference type="RefSeq" id="WP_013951614.1">
    <property type="nucleotide sequence ID" value="NC_015722.1"/>
</dbReference>
<dbReference type="EMBL" id="CP002130">
    <property type="protein sequence ID" value="AEI89422.1"/>
    <property type="molecule type" value="Genomic_DNA"/>
</dbReference>
<dbReference type="HOGENOM" id="CLU_2936524_0_0_5"/>